<evidence type="ECO:0000256" key="2">
    <source>
        <dbReference type="ARBA" id="ARBA00023015"/>
    </source>
</evidence>
<evidence type="ECO:0000313" key="8">
    <source>
        <dbReference type="Proteomes" id="UP000245207"/>
    </source>
</evidence>
<dbReference type="InterPro" id="IPR002100">
    <property type="entry name" value="TF_MADSbox"/>
</dbReference>
<dbReference type="GO" id="GO:0005634">
    <property type="term" value="C:nucleus"/>
    <property type="evidence" value="ECO:0007669"/>
    <property type="project" value="UniProtKB-SubCell"/>
</dbReference>
<comment type="caution">
    <text evidence="7">The sequence shown here is derived from an EMBL/GenBank/DDBJ whole genome shotgun (WGS) entry which is preliminary data.</text>
</comment>
<keyword evidence="3" id="KW-0238">DNA-binding</keyword>
<comment type="subcellular location">
    <subcellularLocation>
        <location evidence="1">Nucleus</location>
    </subcellularLocation>
</comment>
<evidence type="ECO:0000259" key="6">
    <source>
        <dbReference type="PROSITE" id="PS50066"/>
    </source>
</evidence>
<accession>A0A2U1LHW1</accession>
<dbReference type="AlphaFoldDB" id="A0A2U1LHW1"/>
<feature type="domain" description="MADS-box" evidence="6">
    <location>
        <begin position="6"/>
        <end position="67"/>
    </location>
</feature>
<evidence type="ECO:0000256" key="1">
    <source>
        <dbReference type="ARBA" id="ARBA00004123"/>
    </source>
</evidence>
<dbReference type="GO" id="GO:0000981">
    <property type="term" value="F:DNA-binding transcription factor activity, RNA polymerase II-specific"/>
    <property type="evidence" value="ECO:0007669"/>
    <property type="project" value="TreeGrafter"/>
</dbReference>
<dbReference type="SUPFAM" id="SSF55455">
    <property type="entry name" value="SRF-like"/>
    <property type="match status" value="1"/>
</dbReference>
<dbReference type="GO" id="GO:0000978">
    <property type="term" value="F:RNA polymerase II cis-regulatory region sequence-specific DNA binding"/>
    <property type="evidence" value="ECO:0007669"/>
    <property type="project" value="TreeGrafter"/>
</dbReference>
<dbReference type="PANTHER" id="PTHR11945:SF776">
    <property type="entry name" value="AGAMOUS-LIKE 50-RELATED"/>
    <property type="match status" value="1"/>
</dbReference>
<dbReference type="Proteomes" id="UP000245207">
    <property type="component" value="Unassembled WGS sequence"/>
</dbReference>
<evidence type="ECO:0000256" key="5">
    <source>
        <dbReference type="ARBA" id="ARBA00023242"/>
    </source>
</evidence>
<dbReference type="GO" id="GO:0046983">
    <property type="term" value="F:protein dimerization activity"/>
    <property type="evidence" value="ECO:0007669"/>
    <property type="project" value="InterPro"/>
</dbReference>
<evidence type="ECO:0000256" key="3">
    <source>
        <dbReference type="ARBA" id="ARBA00023125"/>
    </source>
</evidence>
<organism evidence="7 8">
    <name type="scientific">Artemisia annua</name>
    <name type="common">Sweet wormwood</name>
    <dbReference type="NCBI Taxonomy" id="35608"/>
    <lineage>
        <taxon>Eukaryota</taxon>
        <taxon>Viridiplantae</taxon>
        <taxon>Streptophyta</taxon>
        <taxon>Embryophyta</taxon>
        <taxon>Tracheophyta</taxon>
        <taxon>Spermatophyta</taxon>
        <taxon>Magnoliopsida</taxon>
        <taxon>eudicotyledons</taxon>
        <taxon>Gunneridae</taxon>
        <taxon>Pentapetalae</taxon>
        <taxon>asterids</taxon>
        <taxon>campanulids</taxon>
        <taxon>Asterales</taxon>
        <taxon>Asteraceae</taxon>
        <taxon>Asteroideae</taxon>
        <taxon>Anthemideae</taxon>
        <taxon>Artemisiinae</taxon>
        <taxon>Artemisia</taxon>
    </lineage>
</organism>
<keyword evidence="8" id="KW-1185">Reference proteome</keyword>
<dbReference type="Gene3D" id="6.10.140.920">
    <property type="match status" value="1"/>
</dbReference>
<evidence type="ECO:0000313" key="7">
    <source>
        <dbReference type="EMBL" id="PWA48594.1"/>
    </source>
</evidence>
<protein>
    <submittedName>
        <fullName evidence="7">Transcription factor, MADS-box</fullName>
    </submittedName>
</protein>
<gene>
    <name evidence="7" type="ORF">CTI12_AA488410</name>
</gene>
<proteinExistence type="predicted"/>
<keyword evidence="2" id="KW-0805">Transcription regulation</keyword>
<keyword evidence="4" id="KW-0804">Transcription</keyword>
<dbReference type="Gene3D" id="3.40.1810.10">
    <property type="entry name" value="Transcription factor, MADS-box"/>
    <property type="match status" value="1"/>
</dbReference>
<dbReference type="EMBL" id="PKPP01009297">
    <property type="protein sequence ID" value="PWA48594.1"/>
    <property type="molecule type" value="Genomic_DNA"/>
</dbReference>
<dbReference type="OrthoDB" id="1299282at2759"/>
<dbReference type="SMART" id="SM00432">
    <property type="entry name" value="MADS"/>
    <property type="match status" value="1"/>
</dbReference>
<evidence type="ECO:0000256" key="4">
    <source>
        <dbReference type="ARBA" id="ARBA00023163"/>
    </source>
</evidence>
<keyword evidence="5" id="KW-0539">Nucleus</keyword>
<reference evidence="7 8" key="1">
    <citation type="journal article" date="2018" name="Mol. Plant">
        <title>The genome of Artemisia annua provides insight into the evolution of Asteraceae family and artemisinin biosynthesis.</title>
        <authorList>
            <person name="Shen Q."/>
            <person name="Zhang L."/>
            <person name="Liao Z."/>
            <person name="Wang S."/>
            <person name="Yan T."/>
            <person name="Shi P."/>
            <person name="Liu M."/>
            <person name="Fu X."/>
            <person name="Pan Q."/>
            <person name="Wang Y."/>
            <person name="Lv Z."/>
            <person name="Lu X."/>
            <person name="Zhang F."/>
            <person name="Jiang W."/>
            <person name="Ma Y."/>
            <person name="Chen M."/>
            <person name="Hao X."/>
            <person name="Li L."/>
            <person name="Tang Y."/>
            <person name="Lv G."/>
            <person name="Zhou Y."/>
            <person name="Sun X."/>
            <person name="Brodelius P.E."/>
            <person name="Rose J.K.C."/>
            <person name="Tang K."/>
        </authorList>
    </citation>
    <scope>NUCLEOTIDE SEQUENCE [LARGE SCALE GENOMIC DNA]</scope>
    <source>
        <strain evidence="8">cv. Huhao1</strain>
        <tissue evidence="7">Leaf</tissue>
    </source>
</reference>
<dbReference type="Pfam" id="PF00319">
    <property type="entry name" value="SRF-TF"/>
    <property type="match status" value="1"/>
</dbReference>
<dbReference type="PANTHER" id="PTHR11945">
    <property type="entry name" value="MADS BOX PROTEIN"/>
    <property type="match status" value="1"/>
</dbReference>
<sequence>MPRNFAGRQKVEMKKVAKQSNLSACFSKRRPNVFKKASELSTVCGVDVVIIVFSPNKERVYSFGAPSVEAVTHRYFGQNRDATTSSTFVRMEELRKAKIEHLTIELTNLLAQLESKKIVGEQLKMIRKENQEKKWWTAPIENLGLEELEQLKPIMSMLKDKVDQRLLALA</sequence>
<name>A0A2U1LHW1_ARTAN</name>
<dbReference type="PROSITE" id="PS50066">
    <property type="entry name" value="MADS_BOX_2"/>
    <property type="match status" value="1"/>
</dbReference>
<dbReference type="PRINTS" id="PR00404">
    <property type="entry name" value="MADSDOMAIN"/>
</dbReference>
<dbReference type="InterPro" id="IPR036879">
    <property type="entry name" value="TF_MADSbox_sf"/>
</dbReference>